<evidence type="ECO:0000313" key="2">
    <source>
        <dbReference type="Proteomes" id="UP000765509"/>
    </source>
</evidence>
<sequence length="158" mass="18453">MIISSILSIRYNIPCRDSCILNLALNPLIKSSISSSGGDPTTAFHIPQDFSTRFEYPQFEPLIEKYICCPQFFFLNVLTESVTTYQPHFQCHDDPNDHDPPCTQSLGRFINSFEPRMQNTTNMKQKFIPKKHLIYQPFRNWLARFLQRVGIIEILNQH</sequence>
<gene>
    <name evidence="1" type="ORF">O181_060109</name>
</gene>
<dbReference type="EMBL" id="AVOT02028040">
    <property type="protein sequence ID" value="MBW0520394.1"/>
    <property type="molecule type" value="Genomic_DNA"/>
</dbReference>
<reference evidence="1" key="1">
    <citation type="submission" date="2021-03" db="EMBL/GenBank/DDBJ databases">
        <title>Draft genome sequence of rust myrtle Austropuccinia psidii MF-1, a brazilian biotype.</title>
        <authorList>
            <person name="Quecine M.C."/>
            <person name="Pachon D.M.R."/>
            <person name="Bonatelli M.L."/>
            <person name="Correr F.H."/>
            <person name="Franceschini L.M."/>
            <person name="Leite T.F."/>
            <person name="Margarido G.R.A."/>
            <person name="Almeida C.A."/>
            <person name="Ferrarezi J.A."/>
            <person name="Labate C.A."/>
        </authorList>
    </citation>
    <scope>NUCLEOTIDE SEQUENCE</scope>
    <source>
        <strain evidence="1">MF-1</strain>
    </source>
</reference>
<organism evidence="1 2">
    <name type="scientific">Austropuccinia psidii MF-1</name>
    <dbReference type="NCBI Taxonomy" id="1389203"/>
    <lineage>
        <taxon>Eukaryota</taxon>
        <taxon>Fungi</taxon>
        <taxon>Dikarya</taxon>
        <taxon>Basidiomycota</taxon>
        <taxon>Pucciniomycotina</taxon>
        <taxon>Pucciniomycetes</taxon>
        <taxon>Pucciniales</taxon>
        <taxon>Sphaerophragmiaceae</taxon>
        <taxon>Austropuccinia</taxon>
    </lineage>
</organism>
<dbReference type="Proteomes" id="UP000765509">
    <property type="component" value="Unassembled WGS sequence"/>
</dbReference>
<dbReference type="AlphaFoldDB" id="A0A9Q3EFL2"/>
<name>A0A9Q3EFL2_9BASI</name>
<proteinExistence type="predicted"/>
<accession>A0A9Q3EFL2</accession>
<protein>
    <submittedName>
        <fullName evidence="1">Uncharacterized protein</fullName>
    </submittedName>
</protein>
<comment type="caution">
    <text evidence="1">The sequence shown here is derived from an EMBL/GenBank/DDBJ whole genome shotgun (WGS) entry which is preliminary data.</text>
</comment>
<evidence type="ECO:0000313" key="1">
    <source>
        <dbReference type="EMBL" id="MBW0520394.1"/>
    </source>
</evidence>
<keyword evidence="2" id="KW-1185">Reference proteome</keyword>